<dbReference type="Proteomes" id="UP000259636">
    <property type="component" value="Chromosome"/>
</dbReference>
<dbReference type="KEGG" id="sky:D0C37_22970"/>
<evidence type="ECO:0000313" key="2">
    <source>
        <dbReference type="EMBL" id="AXQ57178.1"/>
    </source>
</evidence>
<name>A0A385DFM4_9ACTN</name>
<evidence type="ECO:0000256" key="1">
    <source>
        <dbReference type="SAM" id="MobiDB-lite"/>
    </source>
</evidence>
<sequence length="96" mass="10265">MGHGMERVGCGSSAAARRELPQPAAGRRRATGDGRRVTLTATTAHRQALTDAMAPCSTAWTRSWPVSTSRIARWLTGTVSVMRDATLALAAENRDN</sequence>
<reference evidence="2 3" key="1">
    <citation type="submission" date="2018-08" db="EMBL/GenBank/DDBJ databases">
        <authorList>
            <person name="Ferrada E.E."/>
            <person name="Latorre B.A."/>
        </authorList>
    </citation>
    <scope>NUCLEOTIDE SEQUENCE [LARGE SCALE GENOMIC DNA]</scope>
    <source>
        <strain evidence="2 3">VK-A60T</strain>
    </source>
</reference>
<dbReference type="EMBL" id="CP031742">
    <property type="protein sequence ID" value="AXQ57178.1"/>
    <property type="molecule type" value="Genomic_DNA"/>
</dbReference>
<evidence type="ECO:0000313" key="3">
    <source>
        <dbReference type="Proteomes" id="UP000259636"/>
    </source>
</evidence>
<feature type="region of interest" description="Disordered" evidence="1">
    <location>
        <begin position="1"/>
        <end position="34"/>
    </location>
</feature>
<dbReference type="AlphaFoldDB" id="A0A385DFM4"/>
<proteinExistence type="predicted"/>
<protein>
    <submittedName>
        <fullName evidence="2">Uncharacterized protein</fullName>
    </submittedName>
</protein>
<accession>A0A385DFM4</accession>
<organism evidence="2 3">
    <name type="scientific">Streptomyces koyangensis</name>
    <dbReference type="NCBI Taxonomy" id="188770"/>
    <lineage>
        <taxon>Bacteria</taxon>
        <taxon>Bacillati</taxon>
        <taxon>Actinomycetota</taxon>
        <taxon>Actinomycetes</taxon>
        <taxon>Kitasatosporales</taxon>
        <taxon>Streptomycetaceae</taxon>
        <taxon>Streptomyces</taxon>
        <taxon>Streptomyces aurantiacus group</taxon>
    </lineage>
</organism>
<gene>
    <name evidence="2" type="ORF">D0C37_22970</name>
</gene>